<name>A0A6G1I906_9PEZI</name>
<organism evidence="2 3">
    <name type="scientific">Trichodelitschia bisporula</name>
    <dbReference type="NCBI Taxonomy" id="703511"/>
    <lineage>
        <taxon>Eukaryota</taxon>
        <taxon>Fungi</taxon>
        <taxon>Dikarya</taxon>
        <taxon>Ascomycota</taxon>
        <taxon>Pezizomycotina</taxon>
        <taxon>Dothideomycetes</taxon>
        <taxon>Dothideomycetes incertae sedis</taxon>
        <taxon>Phaeotrichales</taxon>
        <taxon>Phaeotrichaceae</taxon>
        <taxon>Trichodelitschia</taxon>
    </lineage>
</organism>
<evidence type="ECO:0000313" key="3">
    <source>
        <dbReference type="Proteomes" id="UP000799640"/>
    </source>
</evidence>
<keyword evidence="1" id="KW-0732">Signal</keyword>
<evidence type="ECO:0000313" key="2">
    <source>
        <dbReference type="EMBL" id="KAF2404752.1"/>
    </source>
</evidence>
<dbReference type="PROSITE" id="PS51257">
    <property type="entry name" value="PROKAR_LIPOPROTEIN"/>
    <property type="match status" value="1"/>
</dbReference>
<sequence>MRFIAILALLPLMAYALPNPTQTPQIGAAFACTTHSDCAVKNRPNCCGHQDVCAHQSAVFSENPNCAGRMSVCGFVKIAACECRNGACAAARPVMGSAGGSESPV</sequence>
<reference evidence="2" key="1">
    <citation type="journal article" date="2020" name="Stud. Mycol.">
        <title>101 Dothideomycetes genomes: a test case for predicting lifestyles and emergence of pathogens.</title>
        <authorList>
            <person name="Haridas S."/>
            <person name="Albert R."/>
            <person name="Binder M."/>
            <person name="Bloem J."/>
            <person name="Labutti K."/>
            <person name="Salamov A."/>
            <person name="Andreopoulos B."/>
            <person name="Baker S."/>
            <person name="Barry K."/>
            <person name="Bills G."/>
            <person name="Bluhm B."/>
            <person name="Cannon C."/>
            <person name="Castanera R."/>
            <person name="Culley D."/>
            <person name="Daum C."/>
            <person name="Ezra D."/>
            <person name="Gonzalez J."/>
            <person name="Henrissat B."/>
            <person name="Kuo A."/>
            <person name="Liang C."/>
            <person name="Lipzen A."/>
            <person name="Lutzoni F."/>
            <person name="Magnuson J."/>
            <person name="Mondo S."/>
            <person name="Nolan M."/>
            <person name="Ohm R."/>
            <person name="Pangilinan J."/>
            <person name="Park H.-J."/>
            <person name="Ramirez L."/>
            <person name="Alfaro M."/>
            <person name="Sun H."/>
            <person name="Tritt A."/>
            <person name="Yoshinaga Y."/>
            <person name="Zwiers L.-H."/>
            <person name="Turgeon B."/>
            <person name="Goodwin S."/>
            <person name="Spatafora J."/>
            <person name="Crous P."/>
            <person name="Grigoriev I."/>
        </authorList>
    </citation>
    <scope>NUCLEOTIDE SEQUENCE</scope>
    <source>
        <strain evidence="2">CBS 262.69</strain>
    </source>
</reference>
<evidence type="ECO:0000256" key="1">
    <source>
        <dbReference type="SAM" id="SignalP"/>
    </source>
</evidence>
<protein>
    <submittedName>
        <fullName evidence="2">Uncharacterized protein</fullName>
    </submittedName>
</protein>
<dbReference type="AlphaFoldDB" id="A0A6G1I906"/>
<proteinExistence type="predicted"/>
<dbReference type="Proteomes" id="UP000799640">
    <property type="component" value="Unassembled WGS sequence"/>
</dbReference>
<gene>
    <name evidence="2" type="ORF">EJ06DRAFT_519098</name>
</gene>
<feature type="chain" id="PRO_5026035726" evidence="1">
    <location>
        <begin position="17"/>
        <end position="105"/>
    </location>
</feature>
<feature type="signal peptide" evidence="1">
    <location>
        <begin position="1"/>
        <end position="16"/>
    </location>
</feature>
<dbReference type="EMBL" id="ML996688">
    <property type="protein sequence ID" value="KAF2404752.1"/>
    <property type="molecule type" value="Genomic_DNA"/>
</dbReference>
<accession>A0A6G1I906</accession>
<keyword evidence="3" id="KW-1185">Reference proteome</keyword>